<dbReference type="PANTHER" id="PTHR30313">
    <property type="entry name" value="DNA PRIMASE"/>
    <property type="match status" value="1"/>
</dbReference>
<dbReference type="Gene3D" id="3.40.1360.10">
    <property type="match status" value="1"/>
</dbReference>
<dbReference type="GO" id="GO:0008270">
    <property type="term" value="F:zinc ion binding"/>
    <property type="evidence" value="ECO:0007669"/>
    <property type="project" value="UniProtKB-UniRule"/>
</dbReference>
<comment type="similarity">
    <text evidence="12 13">Belongs to the DnaG primase family.</text>
</comment>
<dbReference type="Gene3D" id="3.90.580.10">
    <property type="entry name" value="Zinc finger, CHC2-type domain"/>
    <property type="match status" value="1"/>
</dbReference>
<dbReference type="SUPFAM" id="SSF48024">
    <property type="entry name" value="N-terminal domain of DnaB helicase"/>
    <property type="match status" value="1"/>
</dbReference>
<dbReference type="EC" id="2.7.7.101" evidence="12"/>
<dbReference type="OrthoDB" id="9803773at2"/>
<evidence type="ECO:0000259" key="15">
    <source>
        <dbReference type="PROSITE" id="PS50880"/>
    </source>
</evidence>
<dbReference type="Pfam" id="PF13155">
    <property type="entry name" value="Toprim_2"/>
    <property type="match status" value="1"/>
</dbReference>
<dbReference type="GO" id="GO:0006269">
    <property type="term" value="P:DNA replication, synthesis of primer"/>
    <property type="evidence" value="ECO:0007669"/>
    <property type="project" value="UniProtKB-UniRule"/>
</dbReference>
<dbReference type="InterPro" id="IPR016136">
    <property type="entry name" value="DNA_helicase_N/primase_C"/>
</dbReference>
<evidence type="ECO:0000256" key="14">
    <source>
        <dbReference type="PIRSR" id="PIRSR002811-1"/>
    </source>
</evidence>
<dbReference type="InterPro" id="IPR036977">
    <property type="entry name" value="DNA_primase_Znf_CHC2"/>
</dbReference>
<dbReference type="FunFam" id="3.90.580.10:FF:000001">
    <property type="entry name" value="DNA primase"/>
    <property type="match status" value="1"/>
</dbReference>
<feature type="domain" description="Toprim" evidence="15">
    <location>
        <begin position="253"/>
        <end position="334"/>
    </location>
</feature>
<evidence type="ECO:0000256" key="2">
    <source>
        <dbReference type="ARBA" id="ARBA00022515"/>
    </source>
</evidence>
<evidence type="ECO:0000256" key="12">
    <source>
        <dbReference type="HAMAP-Rule" id="MF_00974"/>
    </source>
</evidence>
<dbReference type="InterPro" id="IPR002694">
    <property type="entry name" value="Znf_CHC2"/>
</dbReference>
<keyword evidence="10 12" id="KW-0238">DNA-binding</keyword>
<keyword evidence="5 12" id="KW-0235">DNA replication</keyword>
<keyword evidence="9" id="KW-0460">Magnesium</keyword>
<keyword evidence="2 12" id="KW-0639">Primosome</keyword>
<comment type="subunit">
    <text evidence="12">Monomer. Interacts with DnaB.</text>
</comment>
<dbReference type="GO" id="GO:0003677">
    <property type="term" value="F:DNA binding"/>
    <property type="evidence" value="ECO:0007669"/>
    <property type="project" value="UniProtKB-KW"/>
</dbReference>
<evidence type="ECO:0000256" key="6">
    <source>
        <dbReference type="ARBA" id="ARBA00022723"/>
    </source>
</evidence>
<keyword evidence="1 12" id="KW-0240">DNA-directed RNA polymerase</keyword>
<dbReference type="CDD" id="cd03364">
    <property type="entry name" value="TOPRIM_DnaG_primases"/>
    <property type="match status" value="1"/>
</dbReference>
<dbReference type="GO" id="GO:1990077">
    <property type="term" value="C:primosome complex"/>
    <property type="evidence" value="ECO:0007669"/>
    <property type="project" value="UniProtKB-KW"/>
</dbReference>
<protein>
    <recommendedName>
        <fullName evidence="12 13">DNA primase</fullName>
        <ecNumber evidence="12">2.7.7.101</ecNumber>
    </recommendedName>
</protein>
<dbReference type="GO" id="GO:0005524">
    <property type="term" value="F:ATP binding"/>
    <property type="evidence" value="ECO:0007669"/>
    <property type="project" value="InterPro"/>
</dbReference>
<keyword evidence="4 12" id="KW-0548">Nucleotidyltransferase</keyword>
<dbReference type="EMBL" id="FRCT01000021">
    <property type="protein sequence ID" value="SHM88409.1"/>
    <property type="molecule type" value="Genomic_DNA"/>
</dbReference>
<evidence type="ECO:0000256" key="5">
    <source>
        <dbReference type="ARBA" id="ARBA00022705"/>
    </source>
</evidence>
<evidence type="ECO:0000313" key="16">
    <source>
        <dbReference type="EMBL" id="SHM88409.1"/>
    </source>
</evidence>
<dbReference type="Proteomes" id="UP000184394">
    <property type="component" value="Unassembled WGS sequence"/>
</dbReference>
<dbReference type="InterPro" id="IPR034151">
    <property type="entry name" value="TOPRIM_DnaG_bac"/>
</dbReference>
<dbReference type="GO" id="GO:0000428">
    <property type="term" value="C:DNA-directed RNA polymerase complex"/>
    <property type="evidence" value="ECO:0007669"/>
    <property type="project" value="UniProtKB-KW"/>
</dbReference>
<gene>
    <name evidence="12" type="primary">dnaG</name>
    <name evidence="16" type="ORF">SAMN04487860_12114</name>
</gene>
<proteinExistence type="inferred from homology"/>
<dbReference type="GO" id="GO:0003899">
    <property type="term" value="F:DNA-directed RNA polymerase activity"/>
    <property type="evidence" value="ECO:0007669"/>
    <property type="project" value="UniProtKB-UniRule"/>
</dbReference>
<keyword evidence="3 12" id="KW-0808">Transferase</keyword>
<dbReference type="SMART" id="SM00400">
    <property type="entry name" value="ZnF_CHCC"/>
    <property type="match status" value="1"/>
</dbReference>
<dbReference type="InterPro" id="IPR050219">
    <property type="entry name" value="DnaG_primase"/>
</dbReference>
<evidence type="ECO:0000256" key="7">
    <source>
        <dbReference type="ARBA" id="ARBA00022771"/>
    </source>
</evidence>
<dbReference type="PIRSF" id="PIRSF002811">
    <property type="entry name" value="DnaG"/>
    <property type="match status" value="1"/>
</dbReference>
<dbReference type="GO" id="GO:0003678">
    <property type="term" value="F:DNA helicase activity"/>
    <property type="evidence" value="ECO:0007669"/>
    <property type="project" value="InterPro"/>
</dbReference>
<keyword evidence="7 12" id="KW-0863">Zinc-finger</keyword>
<sequence>MPVNDEFLYNLRNANPIETVMGSYVNLIRRGRNYVCSCPFHSEKTPSCTIFTDTQNFYCFGCGAGGDVITFTMKIENLTFSEAVKLLAQRCGMEVPAFGSNNDSGYAKRKTRIYEMNRIAANYFYTNLIKGPDKTGLQYFANRKLTPQTIKKYGLGYASDSWNALTDVLRSKGYSDDEMADAWLAGMKNGRTFDMFRKRVMFPIIDLRGNIIGFGGRVLDDSQPKYLNTGKTPVFDKGSNLFSMNFAKNSNAKRLILCEGYMDVIAVNQAGFENVVATLGTAITPDQARLISHYAEEVVVAYDSDGAGQKATQKAINHFADVGLRTKIIHMEGAKDPDEFIKKFGRDRFRMLLDGSNDANDFMLDKCETGLDLSTEIGRVELLKRTAKVLAGIESPLEREVYISRTSKKCDIPVQVLKAHIDSMLQKNSRNAQKTEWRNIKAKTSYIRDDINPDAVSNKKEARAEETIISYLLNRPQEYEDIEKLAPPQSFVTAFNKKVYTALLERLKNSDKFSISLLSDEFSTDEMGRISGMAAKKRNVDITRDVVADCAQVLKNTRPAANGDLSNDDLLELFRSKNK</sequence>
<dbReference type="Pfam" id="PF00772">
    <property type="entry name" value="DnaB"/>
    <property type="match status" value="1"/>
</dbReference>
<organism evidence="16 17">
    <name type="scientific">Ruminococcus flavefaciens</name>
    <dbReference type="NCBI Taxonomy" id="1265"/>
    <lineage>
        <taxon>Bacteria</taxon>
        <taxon>Bacillati</taxon>
        <taxon>Bacillota</taxon>
        <taxon>Clostridia</taxon>
        <taxon>Eubacteriales</taxon>
        <taxon>Oscillospiraceae</taxon>
        <taxon>Ruminococcus</taxon>
    </lineage>
</organism>
<dbReference type="InterPro" id="IPR006171">
    <property type="entry name" value="TOPRIM_dom"/>
</dbReference>
<evidence type="ECO:0000256" key="8">
    <source>
        <dbReference type="ARBA" id="ARBA00022833"/>
    </source>
</evidence>
<dbReference type="SUPFAM" id="SSF56731">
    <property type="entry name" value="DNA primase core"/>
    <property type="match status" value="1"/>
</dbReference>
<comment type="catalytic activity">
    <reaction evidence="12">
        <text>ssDNA + n NTP = ssDNA/pppN(pN)n-1 hybrid + (n-1) diphosphate.</text>
        <dbReference type="EC" id="2.7.7.101"/>
    </reaction>
</comment>
<dbReference type="PANTHER" id="PTHR30313:SF2">
    <property type="entry name" value="DNA PRIMASE"/>
    <property type="match status" value="1"/>
</dbReference>
<evidence type="ECO:0000256" key="13">
    <source>
        <dbReference type="PIRNR" id="PIRNR002811"/>
    </source>
</evidence>
<dbReference type="SMART" id="SM00493">
    <property type="entry name" value="TOPRIM"/>
    <property type="match status" value="1"/>
</dbReference>
<comment type="function">
    <text evidence="12 13">RNA polymerase that catalyzes the synthesis of short RNA molecules used as primers for DNA polymerase during DNA replication.</text>
</comment>
<dbReference type="Pfam" id="PF08275">
    <property type="entry name" value="DNAG_N"/>
    <property type="match status" value="1"/>
</dbReference>
<dbReference type="GO" id="GO:0005737">
    <property type="term" value="C:cytoplasm"/>
    <property type="evidence" value="ECO:0007669"/>
    <property type="project" value="TreeGrafter"/>
</dbReference>
<dbReference type="InterPro" id="IPR036185">
    <property type="entry name" value="DNA_heli_DnaB-like_N_sf"/>
</dbReference>
<evidence type="ECO:0000256" key="4">
    <source>
        <dbReference type="ARBA" id="ARBA00022695"/>
    </source>
</evidence>
<reference evidence="16 17" key="1">
    <citation type="submission" date="2016-11" db="EMBL/GenBank/DDBJ databases">
        <authorList>
            <person name="Jaros S."/>
            <person name="Januszkiewicz K."/>
            <person name="Wedrychowicz H."/>
        </authorList>
    </citation>
    <scope>NUCLEOTIDE SEQUENCE [LARGE SCALE GENOMIC DNA]</scope>
    <source>
        <strain evidence="16 17">Y1</strain>
    </source>
</reference>
<feature type="zinc finger region" description="CHC2-type" evidence="12 14">
    <location>
        <begin position="38"/>
        <end position="62"/>
    </location>
</feature>
<keyword evidence="8 12" id="KW-0862">Zinc</keyword>
<comment type="cofactor">
    <cofactor evidence="12 13 14">
        <name>Zn(2+)</name>
        <dbReference type="ChEBI" id="CHEBI:29105"/>
    </cofactor>
    <text evidence="12 13 14">Binds 1 zinc ion per monomer.</text>
</comment>
<comment type="domain">
    <text evidence="12">Contains an N-terminal zinc-binding domain, a central core domain that contains the primase activity, and a C-terminal DnaB-binding domain.</text>
</comment>
<dbReference type="Gene3D" id="3.90.980.10">
    <property type="entry name" value="DNA primase, catalytic core, N-terminal domain"/>
    <property type="match status" value="1"/>
</dbReference>
<dbReference type="AlphaFoldDB" id="A0A1M7MC40"/>
<dbReference type="InterPro" id="IPR013264">
    <property type="entry name" value="DNAG_N"/>
</dbReference>
<evidence type="ECO:0000256" key="1">
    <source>
        <dbReference type="ARBA" id="ARBA00022478"/>
    </source>
</evidence>
<dbReference type="Pfam" id="PF01807">
    <property type="entry name" value="Zn_ribbon_DnaG"/>
    <property type="match status" value="1"/>
</dbReference>
<accession>A0A1M7MC40</accession>
<dbReference type="InterPro" id="IPR007693">
    <property type="entry name" value="DNA_helicase_DnaB-like_N"/>
</dbReference>
<evidence type="ECO:0000256" key="10">
    <source>
        <dbReference type="ARBA" id="ARBA00023125"/>
    </source>
</evidence>
<evidence type="ECO:0000313" key="17">
    <source>
        <dbReference type="Proteomes" id="UP000184394"/>
    </source>
</evidence>
<dbReference type="HAMAP" id="MF_00974">
    <property type="entry name" value="DNA_primase_DnaG"/>
    <property type="match status" value="1"/>
</dbReference>
<dbReference type="Pfam" id="PF10410">
    <property type="entry name" value="DnaB_bind"/>
    <property type="match status" value="1"/>
</dbReference>
<dbReference type="Gene3D" id="1.10.860.10">
    <property type="entry name" value="DNAb Helicase, Chain A"/>
    <property type="match status" value="1"/>
</dbReference>
<dbReference type="NCBIfam" id="TIGR01391">
    <property type="entry name" value="dnaG"/>
    <property type="match status" value="1"/>
</dbReference>
<evidence type="ECO:0000256" key="11">
    <source>
        <dbReference type="ARBA" id="ARBA00023163"/>
    </source>
</evidence>
<evidence type="ECO:0000256" key="9">
    <source>
        <dbReference type="ARBA" id="ARBA00022842"/>
    </source>
</evidence>
<dbReference type="SUPFAM" id="SSF57783">
    <property type="entry name" value="Zinc beta-ribbon"/>
    <property type="match status" value="1"/>
</dbReference>
<dbReference type="InterPro" id="IPR037068">
    <property type="entry name" value="DNA_primase_core_N_sf"/>
</dbReference>
<dbReference type="PROSITE" id="PS50880">
    <property type="entry name" value="TOPRIM"/>
    <property type="match status" value="1"/>
</dbReference>
<name>A0A1M7MC40_RUMFL</name>
<keyword evidence="11 12" id="KW-0804">Transcription</keyword>
<dbReference type="InterPro" id="IPR006295">
    <property type="entry name" value="DNA_primase_DnaG"/>
</dbReference>
<keyword evidence="6 12" id="KW-0479">Metal-binding</keyword>
<dbReference type="InterPro" id="IPR019475">
    <property type="entry name" value="DNA_primase_DnaB-bd"/>
</dbReference>
<evidence type="ECO:0000256" key="3">
    <source>
        <dbReference type="ARBA" id="ARBA00022679"/>
    </source>
</evidence>
<dbReference type="InterPro" id="IPR030846">
    <property type="entry name" value="DnaG_bac"/>
</dbReference>